<feature type="transmembrane region" description="Helical" evidence="1">
    <location>
        <begin position="398"/>
        <end position="416"/>
    </location>
</feature>
<keyword evidence="1" id="KW-1133">Transmembrane helix</keyword>
<reference evidence="2" key="2">
    <citation type="submission" date="2021-04" db="EMBL/GenBank/DDBJ databases">
        <authorList>
            <person name="Gilroy R."/>
        </authorList>
    </citation>
    <scope>NUCLEOTIDE SEQUENCE</scope>
    <source>
        <strain evidence="2">CHK172-16539</strain>
    </source>
</reference>
<keyword evidence="1" id="KW-0812">Transmembrane</keyword>
<dbReference type="EMBL" id="DXBN01000134">
    <property type="protein sequence ID" value="HIZ53477.1"/>
    <property type="molecule type" value="Genomic_DNA"/>
</dbReference>
<sequence length="755" mass="87540">MQFEWQKLKAAKGNVFLLLAMILFCMFSIISFSLTVNKNEEALNKSLQVEITEQEQLINEGNLSDESLVQVEEQIYWLGQSLTGLNTKDKELVERSLYELEKNRFASEEIEMNRLSHALKVAELEFFQSSKIERIDDEFPEKRPLVQYLTTFFMSLSTGAVVLLIGFFFAFWLTEEYRNQTDVWFSTFPVKRIRQLLSKYSVTYLFIVFSSIIGLVMGGVIAALQFGMGHWRYPIFYLNYQTEISSMTSQTYLIKQCLSWLVIFFVLSSLALLLSALFRKTMVTLLGVGSMGIVLLMPGLLKMIPTKWIPYLITSYLDLPSLIIERNIWNNVQLTWEKGIIYLSLAGVSCLLLSFINYEKKSVLNLDRLKLRKANKKTRKIKPINRLSFEWKKMGGKGLFFSAFLMLFLFSIYLFQMDIEYSQQSRITSYAEEYEQHNQVLENVTRMGFPEEMISTIKDQAEWLKNRIDSLNNQDYSGVVQSEYEVEKMNLEMIQKGQLSSKTFSEQQLIVEELAFFKDSDIQMVENHHLYRITQPMIYFWTQLFNTLSPGSLVLLMLLFFTFFFTLEYRGSSNDWLQIFPFSPWIQLRDKIMTAFLFIVGSISVSMLISGVVTAVFHGVGTFRYPLFYLDSQSRVQSMLSGEFLIRQGFSLLLIVCFVLSLVLCLSLLFKNTFLTLIASFSVLIFGMIPGVFDKLTTGWAGYIPLRYLNLPELILANQLEITWMKGVISLGLSSLFLLPTALYLSKREIDRNKR</sequence>
<evidence type="ECO:0000256" key="1">
    <source>
        <dbReference type="SAM" id="Phobius"/>
    </source>
</evidence>
<feature type="transmembrane region" description="Helical" evidence="1">
    <location>
        <begin position="649"/>
        <end position="669"/>
    </location>
</feature>
<feature type="transmembrane region" description="Helical" evidence="1">
    <location>
        <begin position="595"/>
        <end position="620"/>
    </location>
</feature>
<feature type="transmembrane region" description="Helical" evidence="1">
    <location>
        <begin position="204"/>
        <end position="224"/>
    </location>
</feature>
<feature type="transmembrane region" description="Helical" evidence="1">
    <location>
        <begin position="152"/>
        <end position="173"/>
    </location>
</feature>
<accession>A0A9D2F7X6</accession>
<reference evidence="2" key="1">
    <citation type="journal article" date="2021" name="PeerJ">
        <title>Extensive microbial diversity within the chicken gut microbiome revealed by metagenomics and culture.</title>
        <authorList>
            <person name="Gilroy R."/>
            <person name="Ravi A."/>
            <person name="Getino M."/>
            <person name="Pursley I."/>
            <person name="Horton D.L."/>
            <person name="Alikhan N.F."/>
            <person name="Baker D."/>
            <person name="Gharbi K."/>
            <person name="Hall N."/>
            <person name="Watson M."/>
            <person name="Adriaenssens E.M."/>
            <person name="Foster-Nyarko E."/>
            <person name="Jarju S."/>
            <person name="Secka A."/>
            <person name="Antonio M."/>
            <person name="Oren A."/>
            <person name="Chaudhuri R.R."/>
            <person name="La Ragione R."/>
            <person name="Hildebrand F."/>
            <person name="Pallen M.J."/>
        </authorList>
    </citation>
    <scope>NUCLEOTIDE SEQUENCE</scope>
    <source>
        <strain evidence="2">CHK172-16539</strain>
    </source>
</reference>
<dbReference type="AlphaFoldDB" id="A0A9D2F7X6"/>
<dbReference type="PANTHER" id="PTHR37305">
    <property type="entry name" value="INTEGRAL MEMBRANE PROTEIN-RELATED"/>
    <property type="match status" value="1"/>
</dbReference>
<keyword evidence="1" id="KW-0472">Membrane</keyword>
<feature type="transmembrane region" description="Helical" evidence="1">
    <location>
        <begin position="257"/>
        <end position="277"/>
    </location>
</feature>
<evidence type="ECO:0000313" key="2">
    <source>
        <dbReference type="EMBL" id="HIZ53477.1"/>
    </source>
</evidence>
<evidence type="ECO:0000313" key="3">
    <source>
        <dbReference type="Proteomes" id="UP000824063"/>
    </source>
</evidence>
<protein>
    <submittedName>
        <fullName evidence="2">Uncharacterized protein</fullName>
    </submittedName>
</protein>
<feature type="transmembrane region" description="Helical" evidence="1">
    <location>
        <begin position="15"/>
        <end position="36"/>
    </location>
</feature>
<feature type="transmembrane region" description="Helical" evidence="1">
    <location>
        <begin position="674"/>
        <end position="693"/>
    </location>
</feature>
<gene>
    <name evidence="2" type="ORF">IAA20_06010</name>
</gene>
<dbReference type="Proteomes" id="UP000824063">
    <property type="component" value="Unassembled WGS sequence"/>
</dbReference>
<feature type="transmembrane region" description="Helical" evidence="1">
    <location>
        <begin position="283"/>
        <end position="301"/>
    </location>
</feature>
<name>A0A9D2F7X6_9ENTE</name>
<feature type="transmembrane region" description="Helical" evidence="1">
    <location>
        <begin position="547"/>
        <end position="567"/>
    </location>
</feature>
<dbReference type="PANTHER" id="PTHR37305:SF1">
    <property type="entry name" value="MEMBRANE PROTEIN"/>
    <property type="match status" value="1"/>
</dbReference>
<feature type="transmembrane region" description="Helical" evidence="1">
    <location>
        <begin position="340"/>
        <end position="358"/>
    </location>
</feature>
<proteinExistence type="predicted"/>
<organism evidence="2 3">
    <name type="scientific">Candidatus Enterococcus avicola</name>
    <dbReference type="NCBI Taxonomy" id="2838561"/>
    <lineage>
        <taxon>Bacteria</taxon>
        <taxon>Bacillati</taxon>
        <taxon>Bacillota</taxon>
        <taxon>Bacilli</taxon>
        <taxon>Lactobacillales</taxon>
        <taxon>Enterococcaceae</taxon>
        <taxon>Enterococcus</taxon>
    </lineage>
</organism>
<comment type="caution">
    <text evidence="2">The sequence shown here is derived from an EMBL/GenBank/DDBJ whole genome shotgun (WGS) entry which is preliminary data.</text>
</comment>
<feature type="transmembrane region" description="Helical" evidence="1">
    <location>
        <begin position="724"/>
        <end position="745"/>
    </location>
</feature>